<reference evidence="1" key="1">
    <citation type="submission" date="2018-02" db="EMBL/GenBank/DDBJ databases">
        <title>Rhizophora mucronata_Transcriptome.</title>
        <authorList>
            <person name="Meera S.P."/>
            <person name="Sreeshan A."/>
            <person name="Augustine A."/>
        </authorList>
    </citation>
    <scope>NUCLEOTIDE SEQUENCE</scope>
    <source>
        <tissue evidence="1">Leaf</tissue>
    </source>
</reference>
<accession>A0A2P2M1T0</accession>
<sequence length="24" mass="2773">MKREISLGQMSTNPSCTFYFCEVT</sequence>
<organism evidence="1">
    <name type="scientific">Rhizophora mucronata</name>
    <name type="common">Asiatic mangrove</name>
    <dbReference type="NCBI Taxonomy" id="61149"/>
    <lineage>
        <taxon>Eukaryota</taxon>
        <taxon>Viridiplantae</taxon>
        <taxon>Streptophyta</taxon>
        <taxon>Embryophyta</taxon>
        <taxon>Tracheophyta</taxon>
        <taxon>Spermatophyta</taxon>
        <taxon>Magnoliopsida</taxon>
        <taxon>eudicotyledons</taxon>
        <taxon>Gunneridae</taxon>
        <taxon>Pentapetalae</taxon>
        <taxon>rosids</taxon>
        <taxon>fabids</taxon>
        <taxon>Malpighiales</taxon>
        <taxon>Rhizophoraceae</taxon>
        <taxon>Rhizophora</taxon>
    </lineage>
</organism>
<protein>
    <submittedName>
        <fullName evidence="1">Uncharacterized protein</fullName>
    </submittedName>
</protein>
<evidence type="ECO:0000313" key="1">
    <source>
        <dbReference type="EMBL" id="MBX24158.1"/>
    </source>
</evidence>
<proteinExistence type="predicted"/>
<name>A0A2P2M1T0_RHIMU</name>
<dbReference type="AlphaFoldDB" id="A0A2P2M1T0"/>
<dbReference type="EMBL" id="GGEC01043674">
    <property type="protein sequence ID" value="MBX24158.1"/>
    <property type="molecule type" value="Transcribed_RNA"/>
</dbReference>